<dbReference type="PaxDb" id="2903-EOD17383"/>
<feature type="transmembrane region" description="Helical" evidence="3">
    <location>
        <begin position="822"/>
        <end position="844"/>
    </location>
</feature>
<dbReference type="Gene3D" id="3.30.70.330">
    <property type="match status" value="1"/>
</dbReference>
<keyword evidence="3" id="KW-1133">Transmembrane helix</keyword>
<reference evidence="6" key="1">
    <citation type="journal article" date="2013" name="Nature">
        <title>Pan genome of the phytoplankton Emiliania underpins its global distribution.</title>
        <authorList>
            <person name="Read B.A."/>
            <person name="Kegel J."/>
            <person name="Klute M.J."/>
            <person name="Kuo A."/>
            <person name="Lefebvre S.C."/>
            <person name="Maumus F."/>
            <person name="Mayer C."/>
            <person name="Miller J."/>
            <person name="Monier A."/>
            <person name="Salamov A."/>
            <person name="Young J."/>
            <person name="Aguilar M."/>
            <person name="Claverie J.M."/>
            <person name="Frickenhaus S."/>
            <person name="Gonzalez K."/>
            <person name="Herman E.K."/>
            <person name="Lin Y.C."/>
            <person name="Napier J."/>
            <person name="Ogata H."/>
            <person name="Sarno A.F."/>
            <person name="Shmutz J."/>
            <person name="Schroeder D."/>
            <person name="de Vargas C."/>
            <person name="Verret F."/>
            <person name="von Dassow P."/>
            <person name="Valentin K."/>
            <person name="Van de Peer Y."/>
            <person name="Wheeler G."/>
            <person name="Dacks J.B."/>
            <person name="Delwiche C.F."/>
            <person name="Dyhrman S.T."/>
            <person name="Glockner G."/>
            <person name="John U."/>
            <person name="Richards T."/>
            <person name="Worden A.Z."/>
            <person name="Zhang X."/>
            <person name="Grigoriev I.V."/>
            <person name="Allen A.E."/>
            <person name="Bidle K."/>
            <person name="Borodovsky M."/>
            <person name="Bowler C."/>
            <person name="Brownlee C."/>
            <person name="Cock J.M."/>
            <person name="Elias M."/>
            <person name="Gladyshev V.N."/>
            <person name="Groth M."/>
            <person name="Guda C."/>
            <person name="Hadaegh A."/>
            <person name="Iglesias-Rodriguez M.D."/>
            <person name="Jenkins J."/>
            <person name="Jones B.M."/>
            <person name="Lawson T."/>
            <person name="Leese F."/>
            <person name="Lindquist E."/>
            <person name="Lobanov A."/>
            <person name="Lomsadze A."/>
            <person name="Malik S.B."/>
            <person name="Marsh M.E."/>
            <person name="Mackinder L."/>
            <person name="Mock T."/>
            <person name="Mueller-Roeber B."/>
            <person name="Pagarete A."/>
            <person name="Parker M."/>
            <person name="Probert I."/>
            <person name="Quesneville H."/>
            <person name="Raines C."/>
            <person name="Rensing S.A."/>
            <person name="Riano-Pachon D.M."/>
            <person name="Richier S."/>
            <person name="Rokitta S."/>
            <person name="Shiraiwa Y."/>
            <person name="Soanes D.M."/>
            <person name="van der Giezen M."/>
            <person name="Wahlund T.M."/>
            <person name="Williams B."/>
            <person name="Wilson W."/>
            <person name="Wolfe G."/>
            <person name="Wurch L.L."/>
        </authorList>
    </citation>
    <scope>NUCLEOTIDE SEQUENCE</scope>
</reference>
<dbReference type="InterPro" id="IPR045122">
    <property type="entry name" value="Csc1-like"/>
</dbReference>
<evidence type="ECO:0000256" key="2">
    <source>
        <dbReference type="SAM" id="MobiDB-lite"/>
    </source>
</evidence>
<dbReference type="Pfam" id="PF14703">
    <property type="entry name" value="PHM7_cyt"/>
    <property type="match status" value="1"/>
</dbReference>
<dbReference type="GO" id="GO:0003676">
    <property type="term" value="F:nucleic acid binding"/>
    <property type="evidence" value="ECO:0007669"/>
    <property type="project" value="InterPro"/>
</dbReference>
<feature type="region of interest" description="Disordered" evidence="2">
    <location>
        <begin position="306"/>
        <end position="376"/>
    </location>
</feature>
<evidence type="ECO:0000259" key="4">
    <source>
        <dbReference type="Pfam" id="PF14703"/>
    </source>
</evidence>
<feature type="region of interest" description="Disordered" evidence="2">
    <location>
        <begin position="1344"/>
        <end position="1437"/>
    </location>
</feature>
<dbReference type="eggNOG" id="ENOG502S7TK">
    <property type="taxonomic scope" value="Eukaryota"/>
</dbReference>
<feature type="compositionally biased region" description="Low complexity" evidence="2">
    <location>
        <begin position="181"/>
        <end position="206"/>
    </location>
</feature>
<dbReference type="GeneID" id="17263533"/>
<dbReference type="GO" id="GO:0005886">
    <property type="term" value="C:plasma membrane"/>
    <property type="evidence" value="ECO:0007669"/>
    <property type="project" value="TreeGrafter"/>
</dbReference>
<keyword evidence="3" id="KW-0472">Membrane</keyword>
<feature type="domain" description="CSC1/OSCA1-like cytosolic" evidence="4">
    <location>
        <begin position="609"/>
        <end position="764"/>
    </location>
</feature>
<dbReference type="Proteomes" id="UP000013827">
    <property type="component" value="Unassembled WGS sequence"/>
</dbReference>
<feature type="transmembrane region" description="Helical" evidence="3">
    <location>
        <begin position="972"/>
        <end position="1000"/>
    </location>
</feature>
<evidence type="ECO:0000313" key="6">
    <source>
        <dbReference type="Proteomes" id="UP000013827"/>
    </source>
</evidence>
<dbReference type="PANTHER" id="PTHR13018">
    <property type="entry name" value="PROBABLE MEMBRANE PROTEIN DUF221-RELATED"/>
    <property type="match status" value="1"/>
</dbReference>
<dbReference type="KEGG" id="ehx:EMIHUDRAFT_451393"/>
<keyword evidence="1" id="KW-0175">Coiled coil</keyword>
<accession>A0A0D3J1J8</accession>
<feature type="compositionally biased region" description="Basic and acidic residues" evidence="2">
    <location>
        <begin position="313"/>
        <end position="340"/>
    </location>
</feature>
<dbReference type="EnsemblProtists" id="EOD17383">
    <property type="protein sequence ID" value="EOD17383"/>
    <property type="gene ID" value="EMIHUDRAFT_451393"/>
</dbReference>
<dbReference type="InterPro" id="IPR035979">
    <property type="entry name" value="RBD_domain_sf"/>
</dbReference>
<reference evidence="5" key="2">
    <citation type="submission" date="2024-10" db="UniProtKB">
        <authorList>
            <consortium name="EnsemblProtists"/>
        </authorList>
    </citation>
    <scope>IDENTIFICATION</scope>
</reference>
<feature type="compositionally biased region" description="Low complexity" evidence="2">
    <location>
        <begin position="363"/>
        <end position="376"/>
    </location>
</feature>
<feature type="transmembrane region" description="Helical" evidence="3">
    <location>
        <begin position="1155"/>
        <end position="1174"/>
    </location>
</feature>
<feature type="compositionally biased region" description="Gly residues" evidence="2">
    <location>
        <begin position="126"/>
        <end position="136"/>
    </location>
</feature>
<feature type="transmembrane region" description="Helical" evidence="3">
    <location>
        <begin position="777"/>
        <end position="802"/>
    </location>
</feature>
<evidence type="ECO:0000313" key="5">
    <source>
        <dbReference type="EnsemblProtists" id="EOD17383"/>
    </source>
</evidence>
<feature type="transmembrane region" description="Helical" evidence="3">
    <location>
        <begin position="902"/>
        <end position="925"/>
    </location>
</feature>
<dbReference type="HOGENOM" id="CLU_263455_0_0_1"/>
<feature type="compositionally biased region" description="Basic and acidic residues" evidence="2">
    <location>
        <begin position="21"/>
        <end position="33"/>
    </location>
</feature>
<dbReference type="InterPro" id="IPR027815">
    <property type="entry name" value="CSC1/OSCA1-like_cyt"/>
</dbReference>
<feature type="transmembrane region" description="Helical" evidence="3">
    <location>
        <begin position="502"/>
        <end position="523"/>
    </location>
</feature>
<feature type="region of interest" description="Disordered" evidence="2">
    <location>
        <begin position="1"/>
        <end position="153"/>
    </location>
</feature>
<keyword evidence="6" id="KW-1185">Reference proteome</keyword>
<feature type="coiled-coil region" evidence="1">
    <location>
        <begin position="1290"/>
        <end position="1317"/>
    </location>
</feature>
<evidence type="ECO:0000256" key="3">
    <source>
        <dbReference type="SAM" id="Phobius"/>
    </source>
</evidence>
<feature type="transmembrane region" description="Helical" evidence="3">
    <location>
        <begin position="530"/>
        <end position="552"/>
    </location>
</feature>
<organism evidence="5 6">
    <name type="scientific">Emiliania huxleyi (strain CCMP1516)</name>
    <dbReference type="NCBI Taxonomy" id="280463"/>
    <lineage>
        <taxon>Eukaryota</taxon>
        <taxon>Haptista</taxon>
        <taxon>Haptophyta</taxon>
        <taxon>Prymnesiophyceae</taxon>
        <taxon>Isochrysidales</taxon>
        <taxon>Noelaerhabdaceae</taxon>
        <taxon>Emiliania</taxon>
    </lineage>
</organism>
<sequence>MHAGQSAPERGDVPGSQLPSLRERRVAATREGRSLLLPSTVGAPNAPPPPADILEQRQRMVAAANPALSQPAGAVAGEESGEDDAQSLASIPSPASSAPPSPQRSATPGRPADTPSLGDASNLSGAAGGEAAGGEAAGSPAERERSSSSLIETSAGLLDSVSSMLAGYAPWSPGKGRRGATRASAASCSVPTSPAASASPSIVRPAGSVAAARRFATKTRQPPRDGGGSGASPQPSALDREFSLRRGVSPTTERLRAYSGASGAHAKARWRQYVRRKLLNSEDEAIMNAALMSDISGDVAELIQDTTPFTARRRSEGDSSSRPASREASRRRWSEGDGRLRSPLTVEGSPEPGFAPPSYEEGAATPPGRAAAKAAPLDAEAVHVDVGPASPEPEAGGRFPLCRRWCLPRTRPSHHARREPGDIEGKLRDKEMEGSALAHTLSIGHGMHAPPSPDMKKARLYASQRLARQHEGDEAPGELYPLYTPLETFDRFGTDVSQYMHFVLYTSRLFFCLFAFNLANLIINLEGQNLAFLELDSAAAGVNPLAVVHTLGNTESTGVLAKGGHSYGVIEFITSGVLVVYIFWLRGKMSEIRTRIRNSTSLATLTAADFTVMVSHLPDGWGSDDVRGFFERFGQVVHVSVSLNNRGLILEMKRTQELRDRHTEAALHLLTKMSRLAKKEEVVRARVRSVRSLERFERHRARLRLLMRGKYQHTGHAFVTFNKASVTPELVRRLGKGGTDEHRALGAKLHVKRAPEPSDVLWENLQYSRRQQRQWQCLSTGIMCVLATVGIFTIFVSNYYLAPGVNPNAAYPLPAGQFLAQMLGALVVNIGGHLIFFILVLFLAKLVEVQYTHREREKEMMIKMTVFQILSVVVPSFLYLFLNTNANELAFNDSMGRFGASWYVSGGQFVIVALVGDATAINLFIDLVRPVPDLFNRYVLARRAKTQAKMDELWTIDADLTLGFRVQLMNKIVFVGLMFAFAIPILYGLIFLFLFSAHWVDRYTLLRRLTPPPVTHDGLMEVVIRYIFPVAVLTHTVMAVIFFNDICVGSKAADEGACERAFAAGFSFDNSTNSSDLLGGTCVPDVGTGDLNDLLDPERIAVKEEWAEHIRNNANFDLYSGSVLSLECLVANASQSGAFCTVVSGCSLELSGAHVILICGAFIWGIGVVVYLLLHWCKRRRDAALGEKRRSALSTFSLNAFRFIMQRDAPMYLPPLTRALLEMYGNNARLDRRLLKSYLQIANVPIQQGPGGSVEELRRSSLSSERSVLSSLAEPLREASGRVKGTVPSVEQVRTMRDALRQKLGEVEQQLSAIGDRETYQQSNTALRGGLQRGAQRLGSTFLRRKSDPRFSESDISEPELAPPFSPVAEEDPEGLAVDVPGDDPEGLAVDVPGDDPEGLAVDVPGDDPEGLAVDVGRAPTTDEKYLSSRLSNADFS</sequence>
<keyword evidence="3" id="KW-0812">Transmembrane</keyword>
<feature type="transmembrane region" description="Helical" evidence="3">
    <location>
        <begin position="1023"/>
        <end position="1043"/>
    </location>
</feature>
<protein>
    <recommendedName>
        <fullName evidence="4">CSC1/OSCA1-like cytosolic domain-containing protein</fullName>
    </recommendedName>
</protein>
<dbReference type="PANTHER" id="PTHR13018:SF5">
    <property type="entry name" value="RE44586P"/>
    <property type="match status" value="1"/>
</dbReference>
<dbReference type="GO" id="GO:0005227">
    <property type="term" value="F:calcium-activated cation channel activity"/>
    <property type="evidence" value="ECO:0007669"/>
    <property type="project" value="InterPro"/>
</dbReference>
<feature type="transmembrane region" description="Helical" evidence="3">
    <location>
        <begin position="865"/>
        <end position="882"/>
    </location>
</feature>
<feature type="compositionally biased region" description="Low complexity" evidence="2">
    <location>
        <begin position="86"/>
        <end position="96"/>
    </location>
</feature>
<name>A0A0D3J1J8_EMIH1</name>
<dbReference type="SUPFAM" id="SSF54928">
    <property type="entry name" value="RNA-binding domain, RBD"/>
    <property type="match status" value="1"/>
</dbReference>
<evidence type="ECO:0000256" key="1">
    <source>
        <dbReference type="SAM" id="Coils"/>
    </source>
</evidence>
<feature type="region of interest" description="Disordered" evidence="2">
    <location>
        <begin position="166"/>
        <end position="270"/>
    </location>
</feature>
<dbReference type="InterPro" id="IPR012677">
    <property type="entry name" value="Nucleotide-bd_a/b_plait_sf"/>
</dbReference>
<feature type="transmembrane region" description="Helical" evidence="3">
    <location>
        <begin position="564"/>
        <end position="585"/>
    </location>
</feature>
<proteinExistence type="predicted"/>
<dbReference type="RefSeq" id="XP_005769812.1">
    <property type="nucleotide sequence ID" value="XM_005769755.1"/>
</dbReference>